<evidence type="ECO:0000256" key="3">
    <source>
        <dbReference type="ARBA" id="ARBA00012438"/>
    </source>
</evidence>
<name>A0ABU7JXG4_9NOCA</name>
<dbReference type="PANTHER" id="PTHR44936">
    <property type="entry name" value="SENSOR PROTEIN CREC"/>
    <property type="match status" value="1"/>
</dbReference>
<dbReference type="GO" id="GO:0004673">
    <property type="term" value="F:protein histidine kinase activity"/>
    <property type="evidence" value="ECO:0007669"/>
    <property type="project" value="UniProtKB-EC"/>
</dbReference>
<feature type="transmembrane region" description="Helical" evidence="12">
    <location>
        <begin position="12"/>
        <end position="36"/>
    </location>
</feature>
<comment type="subcellular location">
    <subcellularLocation>
        <location evidence="2">Cell membrane</location>
        <topology evidence="2">Multi-pass membrane protein</topology>
    </subcellularLocation>
</comment>
<evidence type="ECO:0000256" key="9">
    <source>
        <dbReference type="ARBA" id="ARBA00022989"/>
    </source>
</evidence>
<feature type="transmembrane region" description="Helical" evidence="12">
    <location>
        <begin position="176"/>
        <end position="195"/>
    </location>
</feature>
<dbReference type="SMART" id="SM00387">
    <property type="entry name" value="HATPase_c"/>
    <property type="match status" value="1"/>
</dbReference>
<dbReference type="InterPro" id="IPR003594">
    <property type="entry name" value="HATPase_dom"/>
</dbReference>
<keyword evidence="4" id="KW-1003">Cell membrane</keyword>
<keyword evidence="15" id="KW-1185">Reference proteome</keyword>
<dbReference type="PANTHER" id="PTHR44936:SF9">
    <property type="entry name" value="SENSOR PROTEIN CREC"/>
    <property type="match status" value="1"/>
</dbReference>
<keyword evidence="7 12" id="KW-0812">Transmembrane</keyword>
<evidence type="ECO:0000256" key="11">
    <source>
        <dbReference type="ARBA" id="ARBA00023136"/>
    </source>
</evidence>
<feature type="domain" description="Histidine kinase" evidence="13">
    <location>
        <begin position="306"/>
        <end position="523"/>
    </location>
</feature>
<dbReference type="InterPro" id="IPR029151">
    <property type="entry name" value="Sensor-like_sf"/>
</dbReference>
<evidence type="ECO:0000256" key="8">
    <source>
        <dbReference type="ARBA" id="ARBA00022777"/>
    </source>
</evidence>
<evidence type="ECO:0000259" key="13">
    <source>
        <dbReference type="PROSITE" id="PS50109"/>
    </source>
</evidence>
<keyword evidence="8 14" id="KW-0418">Kinase</keyword>
<evidence type="ECO:0000256" key="10">
    <source>
        <dbReference type="ARBA" id="ARBA00023012"/>
    </source>
</evidence>
<protein>
    <recommendedName>
        <fullName evidence="3">histidine kinase</fullName>
        <ecNumber evidence="3">2.7.13.3</ecNumber>
    </recommendedName>
</protein>
<reference evidence="14 15" key="1">
    <citation type="submission" date="2023-08" db="EMBL/GenBank/DDBJ databases">
        <authorList>
            <person name="Girao M."/>
            <person name="Carvalho M.F."/>
        </authorList>
    </citation>
    <scope>NUCLEOTIDE SEQUENCE [LARGE SCALE GENOMIC DNA]</scope>
    <source>
        <strain evidence="14 15">CC-R104</strain>
    </source>
</reference>
<dbReference type="Proteomes" id="UP001331936">
    <property type="component" value="Unassembled WGS sequence"/>
</dbReference>
<dbReference type="InterPro" id="IPR004358">
    <property type="entry name" value="Sig_transdc_His_kin-like_C"/>
</dbReference>
<keyword evidence="11 12" id="KW-0472">Membrane</keyword>
<keyword evidence="6 14" id="KW-0808">Transferase</keyword>
<dbReference type="InterPro" id="IPR050980">
    <property type="entry name" value="2C_sensor_his_kinase"/>
</dbReference>
<keyword evidence="5" id="KW-0597">Phosphoprotein</keyword>
<dbReference type="PRINTS" id="PR00344">
    <property type="entry name" value="BCTRLSENSOR"/>
</dbReference>
<dbReference type="Pfam" id="PF02518">
    <property type="entry name" value="HATPase_c"/>
    <property type="match status" value="1"/>
</dbReference>
<gene>
    <name evidence="14" type="ORF">Q8814_21760</name>
</gene>
<dbReference type="Pfam" id="PF17203">
    <property type="entry name" value="sCache_3_2"/>
    <property type="match status" value="1"/>
</dbReference>
<dbReference type="EC" id="2.7.13.3" evidence="3"/>
<evidence type="ECO:0000256" key="12">
    <source>
        <dbReference type="SAM" id="Phobius"/>
    </source>
</evidence>
<dbReference type="SUPFAM" id="SSF103190">
    <property type="entry name" value="Sensory domain-like"/>
    <property type="match status" value="1"/>
</dbReference>
<keyword evidence="9 12" id="KW-1133">Transmembrane helix</keyword>
<dbReference type="InterPro" id="IPR036890">
    <property type="entry name" value="HATPase_C_sf"/>
</dbReference>
<evidence type="ECO:0000256" key="1">
    <source>
        <dbReference type="ARBA" id="ARBA00000085"/>
    </source>
</evidence>
<evidence type="ECO:0000256" key="5">
    <source>
        <dbReference type="ARBA" id="ARBA00022553"/>
    </source>
</evidence>
<dbReference type="Gene3D" id="3.30.565.10">
    <property type="entry name" value="Histidine kinase-like ATPase, C-terminal domain"/>
    <property type="match status" value="1"/>
</dbReference>
<comment type="catalytic activity">
    <reaction evidence="1">
        <text>ATP + protein L-histidine = ADP + protein N-phospho-L-histidine.</text>
        <dbReference type="EC" id="2.7.13.3"/>
    </reaction>
</comment>
<dbReference type="Gene3D" id="3.30.450.20">
    <property type="entry name" value="PAS domain"/>
    <property type="match status" value="2"/>
</dbReference>
<evidence type="ECO:0000313" key="14">
    <source>
        <dbReference type="EMBL" id="MEE2034703.1"/>
    </source>
</evidence>
<dbReference type="PROSITE" id="PS50109">
    <property type="entry name" value="HIS_KIN"/>
    <property type="match status" value="1"/>
</dbReference>
<keyword evidence="10" id="KW-0902">Two-component regulatory system</keyword>
<dbReference type="EMBL" id="JAUZMZ010000175">
    <property type="protein sequence ID" value="MEE2034703.1"/>
    <property type="molecule type" value="Genomic_DNA"/>
</dbReference>
<dbReference type="InterPro" id="IPR005467">
    <property type="entry name" value="His_kinase_dom"/>
</dbReference>
<comment type="caution">
    <text evidence="14">The sequence shown here is derived from an EMBL/GenBank/DDBJ whole genome shotgun (WGS) entry which is preliminary data.</text>
</comment>
<evidence type="ECO:0000256" key="7">
    <source>
        <dbReference type="ARBA" id="ARBA00022692"/>
    </source>
</evidence>
<accession>A0ABU7JXG4</accession>
<evidence type="ECO:0000313" key="15">
    <source>
        <dbReference type="Proteomes" id="UP001331936"/>
    </source>
</evidence>
<evidence type="ECO:0000256" key="6">
    <source>
        <dbReference type="ARBA" id="ARBA00022679"/>
    </source>
</evidence>
<sequence>MDRRDRAPLSVAQQLLILQLVVFAVVAVVAGALFVADERRDADTATRREVIEVAETTALFPEVARGIVSGDPAGTLQERAEAVRLATEVDFVVVLNEDAIRLTHPVPELIGLPFTGNTDPARTGETFTETYTGSLGSSIRAVAPVLGDTGELVGFVSVGVTRQHIWNEFVAGLPTILGVVAAGFAISMVGAYLIARRLRRQTLGLAPDQLRRLYEHHDAVLHSIGEGLLVLGTDGEVPRIDVVNDEARRLVGLSPDGPVHFEDLPETLRDLATRDDVRDEVHLTADRVLVVNSDAVAWEGRKLGTVVTLRDHTELQSVLGELDSVKGFAESLRAQAHESANRLHTIVTRVELGRTDEAVAFATEELAMSQALIDRLTAAVREPALVALLLGKIGDAAERGVELTVTEDTALESASGLSTRDLVTLVGNLVDNAIDAARTSPEPWVEVAIREDDSTMTVEVADSGPGMSPEVLARATTRGYSTKSDHHGLGLALVTQVVARYGGTLRTEPSLGSMIVAEIPLRHAPPVHDRREDTA</sequence>
<proteinExistence type="predicted"/>
<evidence type="ECO:0000256" key="4">
    <source>
        <dbReference type="ARBA" id="ARBA00022475"/>
    </source>
</evidence>
<dbReference type="SUPFAM" id="SSF55874">
    <property type="entry name" value="ATPase domain of HSP90 chaperone/DNA topoisomerase II/histidine kinase"/>
    <property type="match status" value="1"/>
</dbReference>
<dbReference type="InterPro" id="IPR033463">
    <property type="entry name" value="sCache_3"/>
</dbReference>
<dbReference type="RefSeq" id="WP_330154064.1">
    <property type="nucleotide sequence ID" value="NZ_JAUZMZ010000175.1"/>
</dbReference>
<organism evidence="14 15">
    <name type="scientific">Rhodococcus chondri</name>
    <dbReference type="NCBI Taxonomy" id="3065941"/>
    <lineage>
        <taxon>Bacteria</taxon>
        <taxon>Bacillati</taxon>
        <taxon>Actinomycetota</taxon>
        <taxon>Actinomycetes</taxon>
        <taxon>Mycobacteriales</taxon>
        <taxon>Nocardiaceae</taxon>
        <taxon>Rhodococcus</taxon>
    </lineage>
</organism>
<evidence type="ECO:0000256" key="2">
    <source>
        <dbReference type="ARBA" id="ARBA00004651"/>
    </source>
</evidence>